<keyword evidence="3" id="KW-1185">Reference proteome</keyword>
<organism evidence="2 3">
    <name type="scientific">Lophiotrema nucula</name>
    <dbReference type="NCBI Taxonomy" id="690887"/>
    <lineage>
        <taxon>Eukaryota</taxon>
        <taxon>Fungi</taxon>
        <taxon>Dikarya</taxon>
        <taxon>Ascomycota</taxon>
        <taxon>Pezizomycotina</taxon>
        <taxon>Dothideomycetes</taxon>
        <taxon>Pleosporomycetidae</taxon>
        <taxon>Pleosporales</taxon>
        <taxon>Lophiotremataceae</taxon>
        <taxon>Lophiotrema</taxon>
    </lineage>
</organism>
<proteinExistence type="predicted"/>
<sequence length="174" mass="18601">MEKAASAKHGSNFEDSSSQARGDTDESVASGPQNHPDTNVDALIKRLEHIAFVESHEDPAADPADVSGSAVATSSAMTPPTMTTSANMAFAPIDSISLALPLPDVPPNTPVILPMSMTDEPAPPRAMLLSPVRYEPPGYQQAAYYSMISLSRMPAHLDKLWAQKLPRHRRVGSV</sequence>
<feature type="region of interest" description="Disordered" evidence="1">
    <location>
        <begin position="57"/>
        <end position="78"/>
    </location>
</feature>
<feature type="region of interest" description="Disordered" evidence="1">
    <location>
        <begin position="1"/>
        <end position="41"/>
    </location>
</feature>
<evidence type="ECO:0000256" key="1">
    <source>
        <dbReference type="SAM" id="MobiDB-lite"/>
    </source>
</evidence>
<evidence type="ECO:0000313" key="2">
    <source>
        <dbReference type="EMBL" id="KAF2106056.1"/>
    </source>
</evidence>
<dbReference type="AlphaFoldDB" id="A0A6A5YG07"/>
<gene>
    <name evidence="2" type="ORF">BDV96DRAFT_607712</name>
</gene>
<protein>
    <submittedName>
        <fullName evidence="2">Uncharacterized protein</fullName>
    </submittedName>
</protein>
<name>A0A6A5YG07_9PLEO</name>
<dbReference type="Proteomes" id="UP000799770">
    <property type="component" value="Unassembled WGS sequence"/>
</dbReference>
<reference evidence="2" key="1">
    <citation type="journal article" date="2020" name="Stud. Mycol.">
        <title>101 Dothideomycetes genomes: a test case for predicting lifestyles and emergence of pathogens.</title>
        <authorList>
            <person name="Haridas S."/>
            <person name="Albert R."/>
            <person name="Binder M."/>
            <person name="Bloem J."/>
            <person name="Labutti K."/>
            <person name="Salamov A."/>
            <person name="Andreopoulos B."/>
            <person name="Baker S."/>
            <person name="Barry K."/>
            <person name="Bills G."/>
            <person name="Bluhm B."/>
            <person name="Cannon C."/>
            <person name="Castanera R."/>
            <person name="Culley D."/>
            <person name="Daum C."/>
            <person name="Ezra D."/>
            <person name="Gonzalez J."/>
            <person name="Henrissat B."/>
            <person name="Kuo A."/>
            <person name="Liang C."/>
            <person name="Lipzen A."/>
            <person name="Lutzoni F."/>
            <person name="Magnuson J."/>
            <person name="Mondo S."/>
            <person name="Nolan M."/>
            <person name="Ohm R."/>
            <person name="Pangilinan J."/>
            <person name="Park H.-J."/>
            <person name="Ramirez L."/>
            <person name="Alfaro M."/>
            <person name="Sun H."/>
            <person name="Tritt A."/>
            <person name="Yoshinaga Y."/>
            <person name="Zwiers L.-H."/>
            <person name="Turgeon B."/>
            <person name="Goodwin S."/>
            <person name="Spatafora J."/>
            <person name="Crous P."/>
            <person name="Grigoriev I."/>
        </authorList>
    </citation>
    <scope>NUCLEOTIDE SEQUENCE</scope>
    <source>
        <strain evidence="2">CBS 627.86</strain>
    </source>
</reference>
<evidence type="ECO:0000313" key="3">
    <source>
        <dbReference type="Proteomes" id="UP000799770"/>
    </source>
</evidence>
<dbReference type="EMBL" id="ML977367">
    <property type="protein sequence ID" value="KAF2106056.1"/>
    <property type="molecule type" value="Genomic_DNA"/>
</dbReference>
<accession>A0A6A5YG07</accession>